<keyword evidence="3 5" id="KW-0238">DNA-binding</keyword>
<dbReference type="SUPFAM" id="SSF48498">
    <property type="entry name" value="Tetracyclin repressor-like, C-terminal domain"/>
    <property type="match status" value="1"/>
</dbReference>
<keyword evidence="2" id="KW-0805">Transcription regulation</keyword>
<dbReference type="PANTHER" id="PTHR30055:SF151">
    <property type="entry name" value="TRANSCRIPTIONAL REGULATORY PROTEIN"/>
    <property type="match status" value="1"/>
</dbReference>
<keyword evidence="1" id="KW-0678">Repressor</keyword>
<evidence type="ECO:0000256" key="5">
    <source>
        <dbReference type="PROSITE-ProRule" id="PRU00335"/>
    </source>
</evidence>
<feature type="domain" description="HTH tetR-type" evidence="7">
    <location>
        <begin position="2"/>
        <end position="62"/>
    </location>
</feature>
<evidence type="ECO:0000256" key="1">
    <source>
        <dbReference type="ARBA" id="ARBA00022491"/>
    </source>
</evidence>
<dbReference type="InterPro" id="IPR050109">
    <property type="entry name" value="HTH-type_TetR-like_transc_reg"/>
</dbReference>
<evidence type="ECO:0000313" key="8">
    <source>
        <dbReference type="EMBL" id="MBS2549503.1"/>
    </source>
</evidence>
<feature type="DNA-binding region" description="H-T-H motif" evidence="5">
    <location>
        <begin position="25"/>
        <end position="44"/>
    </location>
</feature>
<dbReference type="EMBL" id="JAAFYZ010000074">
    <property type="protein sequence ID" value="MBS2549503.1"/>
    <property type="molecule type" value="Genomic_DNA"/>
</dbReference>
<name>A0ABS5KTX6_9ACTN</name>
<keyword evidence="9" id="KW-1185">Reference proteome</keyword>
<dbReference type="PANTHER" id="PTHR30055">
    <property type="entry name" value="HTH-TYPE TRANSCRIPTIONAL REGULATOR RUTR"/>
    <property type="match status" value="1"/>
</dbReference>
<feature type="compositionally biased region" description="Low complexity" evidence="6">
    <location>
        <begin position="149"/>
        <end position="166"/>
    </location>
</feature>
<dbReference type="SUPFAM" id="SSF46689">
    <property type="entry name" value="Homeodomain-like"/>
    <property type="match status" value="1"/>
</dbReference>
<protein>
    <submittedName>
        <fullName evidence="8">TetR/AcrR family transcriptional regulator C-terminal domain-containing protein</fullName>
    </submittedName>
</protein>
<dbReference type="InterPro" id="IPR036271">
    <property type="entry name" value="Tet_transcr_reg_TetR-rel_C_sf"/>
</dbReference>
<feature type="region of interest" description="Disordered" evidence="6">
    <location>
        <begin position="148"/>
        <end position="176"/>
    </location>
</feature>
<evidence type="ECO:0000259" key="7">
    <source>
        <dbReference type="PROSITE" id="PS50977"/>
    </source>
</evidence>
<comment type="caution">
    <text evidence="8">The sequence shown here is derived from an EMBL/GenBank/DDBJ whole genome shotgun (WGS) entry which is preliminary data.</text>
</comment>
<dbReference type="Gene3D" id="1.10.10.60">
    <property type="entry name" value="Homeodomain-like"/>
    <property type="match status" value="1"/>
</dbReference>
<dbReference type="PROSITE" id="PS50977">
    <property type="entry name" value="HTH_TETR_2"/>
    <property type="match status" value="1"/>
</dbReference>
<sequence>MKLERQAIIDTAIALLDEVGLDKLSMRRLAKEFDVQAPALYWHFKNKQELLDHMLVAMSPAELRVPRPGQAWDDWLIERSRLQYGRLIKHRDGARLAAQTKPTEDLFPGLESMLEALGAAGFAPEEALRGLLAISSYITGSALEREGARSPAAEAAETPETAEPAGQPDGMPDMSQYPNLVAAVGAARDPDAVFDYGLNAIVAGMRAELEKRGK</sequence>
<dbReference type="PROSITE" id="PS01081">
    <property type="entry name" value="HTH_TETR_1"/>
    <property type="match status" value="1"/>
</dbReference>
<organism evidence="8 9">
    <name type="scientific">Catenulispora pinistramenti</name>
    <dbReference type="NCBI Taxonomy" id="2705254"/>
    <lineage>
        <taxon>Bacteria</taxon>
        <taxon>Bacillati</taxon>
        <taxon>Actinomycetota</taxon>
        <taxon>Actinomycetes</taxon>
        <taxon>Catenulisporales</taxon>
        <taxon>Catenulisporaceae</taxon>
        <taxon>Catenulispora</taxon>
    </lineage>
</organism>
<evidence type="ECO:0000256" key="4">
    <source>
        <dbReference type="ARBA" id="ARBA00023163"/>
    </source>
</evidence>
<evidence type="ECO:0000256" key="6">
    <source>
        <dbReference type="SAM" id="MobiDB-lite"/>
    </source>
</evidence>
<dbReference type="InterPro" id="IPR003012">
    <property type="entry name" value="Tet_transcr_reg_TetR"/>
</dbReference>
<gene>
    <name evidence="8" type="ORF">KGQ19_21810</name>
</gene>
<proteinExistence type="predicted"/>
<dbReference type="RefSeq" id="WP_212011062.1">
    <property type="nucleotide sequence ID" value="NZ_JAAFYZ010000074.1"/>
</dbReference>
<dbReference type="InterPro" id="IPR001647">
    <property type="entry name" value="HTH_TetR"/>
</dbReference>
<dbReference type="PRINTS" id="PR00455">
    <property type="entry name" value="HTHTETR"/>
</dbReference>
<dbReference type="PRINTS" id="PR00400">
    <property type="entry name" value="TETREPRESSOR"/>
</dbReference>
<dbReference type="Pfam" id="PF02909">
    <property type="entry name" value="TetR_C_1"/>
    <property type="match status" value="1"/>
</dbReference>
<evidence type="ECO:0000256" key="2">
    <source>
        <dbReference type="ARBA" id="ARBA00023015"/>
    </source>
</evidence>
<dbReference type="InterPro" id="IPR004111">
    <property type="entry name" value="Repressor_TetR_C"/>
</dbReference>
<evidence type="ECO:0000256" key="3">
    <source>
        <dbReference type="ARBA" id="ARBA00023125"/>
    </source>
</evidence>
<keyword evidence="4" id="KW-0804">Transcription</keyword>
<reference evidence="8 9" key="1">
    <citation type="submission" date="2020-02" db="EMBL/GenBank/DDBJ databases">
        <title>Acidophilic actinobacteria isolated from forest soil.</title>
        <authorList>
            <person name="Golinska P."/>
        </authorList>
    </citation>
    <scope>NUCLEOTIDE SEQUENCE [LARGE SCALE GENOMIC DNA]</scope>
    <source>
        <strain evidence="8 9">NL8</strain>
    </source>
</reference>
<evidence type="ECO:0000313" key="9">
    <source>
        <dbReference type="Proteomes" id="UP000730482"/>
    </source>
</evidence>
<dbReference type="Proteomes" id="UP000730482">
    <property type="component" value="Unassembled WGS sequence"/>
</dbReference>
<dbReference type="Pfam" id="PF00440">
    <property type="entry name" value="TetR_N"/>
    <property type="match status" value="1"/>
</dbReference>
<dbReference type="Gene3D" id="1.10.357.10">
    <property type="entry name" value="Tetracycline Repressor, domain 2"/>
    <property type="match status" value="1"/>
</dbReference>
<dbReference type="InterPro" id="IPR023772">
    <property type="entry name" value="DNA-bd_HTH_TetR-type_CS"/>
</dbReference>
<accession>A0ABS5KTX6</accession>
<dbReference type="InterPro" id="IPR009057">
    <property type="entry name" value="Homeodomain-like_sf"/>
</dbReference>